<feature type="compositionally biased region" description="Low complexity" evidence="1">
    <location>
        <begin position="43"/>
        <end position="56"/>
    </location>
</feature>
<dbReference type="Proteomes" id="UP001211907">
    <property type="component" value="Unassembled WGS sequence"/>
</dbReference>
<dbReference type="EMBL" id="JADGJH010004315">
    <property type="protein sequence ID" value="KAJ3086281.1"/>
    <property type="molecule type" value="Genomic_DNA"/>
</dbReference>
<reference evidence="3" key="1">
    <citation type="submission" date="2020-05" db="EMBL/GenBank/DDBJ databases">
        <title>Phylogenomic resolution of chytrid fungi.</title>
        <authorList>
            <person name="Stajich J.E."/>
            <person name="Amses K."/>
            <person name="Simmons R."/>
            <person name="Seto K."/>
            <person name="Myers J."/>
            <person name="Bonds A."/>
            <person name="Quandt C.A."/>
            <person name="Barry K."/>
            <person name="Liu P."/>
            <person name="Grigoriev I."/>
            <person name="Longcore J.E."/>
            <person name="James T.Y."/>
        </authorList>
    </citation>
    <scope>NUCLEOTIDE SEQUENCE</scope>
    <source>
        <strain evidence="3">JEL0513</strain>
    </source>
</reference>
<accession>A0AAD5SQB6</accession>
<keyword evidence="4" id="KW-1185">Reference proteome</keyword>
<dbReference type="AlphaFoldDB" id="A0AAD5SQB6"/>
<feature type="non-terminal residue" evidence="3">
    <location>
        <position position="91"/>
    </location>
</feature>
<evidence type="ECO:0000313" key="3">
    <source>
        <dbReference type="EMBL" id="KAJ3086281.1"/>
    </source>
</evidence>
<keyword evidence="2" id="KW-0732">Signal</keyword>
<proteinExistence type="predicted"/>
<name>A0AAD5SQB6_9FUNG</name>
<protein>
    <submittedName>
        <fullName evidence="3">Uncharacterized protein</fullName>
    </submittedName>
</protein>
<evidence type="ECO:0000256" key="2">
    <source>
        <dbReference type="SAM" id="SignalP"/>
    </source>
</evidence>
<organism evidence="3 4">
    <name type="scientific">Physocladia obscura</name>
    <dbReference type="NCBI Taxonomy" id="109957"/>
    <lineage>
        <taxon>Eukaryota</taxon>
        <taxon>Fungi</taxon>
        <taxon>Fungi incertae sedis</taxon>
        <taxon>Chytridiomycota</taxon>
        <taxon>Chytridiomycota incertae sedis</taxon>
        <taxon>Chytridiomycetes</taxon>
        <taxon>Chytridiales</taxon>
        <taxon>Chytriomycetaceae</taxon>
        <taxon>Physocladia</taxon>
    </lineage>
</organism>
<evidence type="ECO:0000256" key="1">
    <source>
        <dbReference type="SAM" id="MobiDB-lite"/>
    </source>
</evidence>
<feature type="region of interest" description="Disordered" evidence="1">
    <location>
        <begin position="29"/>
        <end position="56"/>
    </location>
</feature>
<feature type="signal peptide" evidence="2">
    <location>
        <begin position="1"/>
        <end position="17"/>
    </location>
</feature>
<gene>
    <name evidence="3" type="ORF">HK100_008760</name>
</gene>
<evidence type="ECO:0000313" key="4">
    <source>
        <dbReference type="Proteomes" id="UP001211907"/>
    </source>
</evidence>
<sequence length="91" mass="9542">MKLLFLALGSIAALASALPDITDAASQESKPAAAILSNPTDKSSQPNSPSSSKFRAAGPNFKKFAKANAHAHPGLGKAPYGGYYNDYYYGY</sequence>
<feature type="chain" id="PRO_5042223248" evidence="2">
    <location>
        <begin position="18"/>
        <end position="91"/>
    </location>
</feature>
<comment type="caution">
    <text evidence="3">The sequence shown here is derived from an EMBL/GenBank/DDBJ whole genome shotgun (WGS) entry which is preliminary data.</text>
</comment>